<keyword evidence="10" id="KW-1185">Reference proteome</keyword>
<feature type="transmembrane region" description="Helical" evidence="8">
    <location>
        <begin position="6"/>
        <end position="23"/>
    </location>
</feature>
<evidence type="ECO:0000256" key="2">
    <source>
        <dbReference type="ARBA" id="ARBA00006434"/>
    </source>
</evidence>
<keyword evidence="6 8" id="KW-0472">Membrane</keyword>
<feature type="transmembrane region" description="Helical" evidence="8">
    <location>
        <begin position="385"/>
        <end position="402"/>
    </location>
</feature>
<evidence type="ECO:0000256" key="4">
    <source>
        <dbReference type="ARBA" id="ARBA00022692"/>
    </source>
</evidence>
<dbReference type="Gene3D" id="1.20.1730.10">
    <property type="entry name" value="Sodium/glucose cotransporter"/>
    <property type="match status" value="1"/>
</dbReference>
<dbReference type="CDD" id="cd10322">
    <property type="entry name" value="SLC5sbd"/>
    <property type="match status" value="1"/>
</dbReference>
<proteinExistence type="inferred from homology"/>
<feature type="transmembrane region" description="Helical" evidence="8">
    <location>
        <begin position="409"/>
        <end position="426"/>
    </location>
</feature>
<evidence type="ECO:0000256" key="3">
    <source>
        <dbReference type="ARBA" id="ARBA00022448"/>
    </source>
</evidence>
<evidence type="ECO:0000313" key="9">
    <source>
        <dbReference type="EMBL" id="MFC3884853.1"/>
    </source>
</evidence>
<comment type="similarity">
    <text evidence="2 7">Belongs to the sodium:solute symporter (SSF) (TC 2.A.21) family.</text>
</comment>
<evidence type="ECO:0000256" key="5">
    <source>
        <dbReference type="ARBA" id="ARBA00022989"/>
    </source>
</evidence>
<feature type="transmembrane region" description="Helical" evidence="8">
    <location>
        <begin position="221"/>
        <end position="240"/>
    </location>
</feature>
<dbReference type="PROSITE" id="PS50283">
    <property type="entry name" value="NA_SOLUT_SYMP_3"/>
    <property type="match status" value="1"/>
</dbReference>
<dbReference type="Proteomes" id="UP001595752">
    <property type="component" value="Unassembled WGS sequence"/>
</dbReference>
<feature type="transmembrane region" description="Helical" evidence="8">
    <location>
        <begin position="260"/>
        <end position="285"/>
    </location>
</feature>
<keyword evidence="3" id="KW-0813">Transport</keyword>
<feature type="transmembrane region" description="Helical" evidence="8">
    <location>
        <begin position="354"/>
        <end position="379"/>
    </location>
</feature>
<name>A0ABV8B3G4_9BACI</name>
<sequence length="477" mass="51326">MGILDWICIIGYFAVLGLIGYQTSKSVKSVEEYNIAGEKVTWPILFASLAASVLGGGASTGNAGNVFKDGYVFMFAFCAYGVASVLIGYFIAPRLKVYKGAQTVGDIMEKHYGKSAKLLTGILSVGLCTGILGGQALALGTIFNVILDIPPIVGILIGMGVVILYTSFGGVWAVIQTDVVQFVLLGVILPLTLIIGLFAVGGTDTLIEKVPDAHLTFLGSWKLAEFIGLFVTFLLGEALIPPYTQRVFSSKDSKHSRKGYMISGFFSFGFFFVTGSLGLIAYVLFPNIQTDQALPTIVKNLLPVGVTGLAVAALLAVIMSTASSFLNATTVSFMQDIYLPFLSRKKHSEKHHLLMERVLTLIVGTGSVIFALSVPSIIAALEYSYYLWAPTIVFPLVMAIIWKIHNVTAGLCSIVVGAVVTLIWTFGLHDPFSLSGVVPGFIANMVSFFITYSLTKNNSLRFHLNTEGKEMLENDAL</sequence>
<protein>
    <submittedName>
        <fullName evidence="9">Sodium:solute symporter</fullName>
    </submittedName>
</protein>
<evidence type="ECO:0000256" key="8">
    <source>
        <dbReference type="SAM" id="Phobius"/>
    </source>
</evidence>
<dbReference type="InterPro" id="IPR001734">
    <property type="entry name" value="Na/solute_symporter"/>
</dbReference>
<keyword evidence="5 8" id="KW-1133">Transmembrane helix</keyword>
<feature type="transmembrane region" description="Helical" evidence="8">
    <location>
        <begin position="152"/>
        <end position="175"/>
    </location>
</feature>
<feature type="transmembrane region" description="Helical" evidence="8">
    <location>
        <begin position="182"/>
        <end position="201"/>
    </location>
</feature>
<dbReference type="Pfam" id="PF00474">
    <property type="entry name" value="SSF"/>
    <property type="match status" value="1"/>
</dbReference>
<evidence type="ECO:0000313" key="10">
    <source>
        <dbReference type="Proteomes" id="UP001595752"/>
    </source>
</evidence>
<comment type="subcellular location">
    <subcellularLocation>
        <location evidence="1">Membrane</location>
        <topology evidence="1">Multi-pass membrane protein</topology>
    </subcellularLocation>
</comment>
<organism evidence="9 10">
    <name type="scientific">Bacillus songklensis</name>
    <dbReference type="NCBI Taxonomy" id="1069116"/>
    <lineage>
        <taxon>Bacteria</taxon>
        <taxon>Bacillati</taxon>
        <taxon>Bacillota</taxon>
        <taxon>Bacilli</taxon>
        <taxon>Bacillales</taxon>
        <taxon>Bacillaceae</taxon>
        <taxon>Bacillus</taxon>
    </lineage>
</organism>
<dbReference type="InterPro" id="IPR038377">
    <property type="entry name" value="Na/Glc_symporter_sf"/>
</dbReference>
<keyword evidence="4 8" id="KW-0812">Transmembrane</keyword>
<feature type="transmembrane region" description="Helical" evidence="8">
    <location>
        <begin position="44"/>
        <end position="64"/>
    </location>
</feature>
<feature type="transmembrane region" description="Helical" evidence="8">
    <location>
        <begin position="118"/>
        <end position="146"/>
    </location>
</feature>
<dbReference type="EMBL" id="JBHRZT010000067">
    <property type="protein sequence ID" value="MFC3884853.1"/>
    <property type="molecule type" value="Genomic_DNA"/>
</dbReference>
<dbReference type="InterPro" id="IPR050277">
    <property type="entry name" value="Sodium:Solute_Symporter"/>
</dbReference>
<dbReference type="PANTHER" id="PTHR48086:SF7">
    <property type="entry name" value="SODIUM-SOLUTE SYMPORTER-RELATED"/>
    <property type="match status" value="1"/>
</dbReference>
<dbReference type="PANTHER" id="PTHR48086">
    <property type="entry name" value="SODIUM/PROLINE SYMPORTER-RELATED"/>
    <property type="match status" value="1"/>
</dbReference>
<accession>A0ABV8B3G4</accession>
<comment type="caution">
    <text evidence="9">The sequence shown here is derived from an EMBL/GenBank/DDBJ whole genome shotgun (WGS) entry which is preliminary data.</text>
</comment>
<feature type="transmembrane region" description="Helical" evidence="8">
    <location>
        <begin position="432"/>
        <end position="454"/>
    </location>
</feature>
<reference evidence="10" key="1">
    <citation type="journal article" date="2019" name="Int. J. Syst. Evol. Microbiol.">
        <title>The Global Catalogue of Microorganisms (GCM) 10K type strain sequencing project: providing services to taxonomists for standard genome sequencing and annotation.</title>
        <authorList>
            <consortium name="The Broad Institute Genomics Platform"/>
            <consortium name="The Broad Institute Genome Sequencing Center for Infectious Disease"/>
            <person name="Wu L."/>
            <person name="Ma J."/>
        </authorList>
    </citation>
    <scope>NUCLEOTIDE SEQUENCE [LARGE SCALE GENOMIC DNA]</scope>
    <source>
        <strain evidence="10">CCUG 61889</strain>
    </source>
</reference>
<evidence type="ECO:0000256" key="1">
    <source>
        <dbReference type="ARBA" id="ARBA00004141"/>
    </source>
</evidence>
<feature type="transmembrane region" description="Helical" evidence="8">
    <location>
        <begin position="305"/>
        <end position="333"/>
    </location>
</feature>
<feature type="transmembrane region" description="Helical" evidence="8">
    <location>
        <begin position="70"/>
        <end position="92"/>
    </location>
</feature>
<evidence type="ECO:0000256" key="6">
    <source>
        <dbReference type="ARBA" id="ARBA00023136"/>
    </source>
</evidence>
<gene>
    <name evidence="9" type="ORF">ACFOU2_15820</name>
</gene>
<evidence type="ECO:0000256" key="7">
    <source>
        <dbReference type="RuleBase" id="RU362091"/>
    </source>
</evidence>
<dbReference type="RefSeq" id="WP_377916714.1">
    <property type="nucleotide sequence ID" value="NZ_JBHRZT010000067.1"/>
</dbReference>